<keyword evidence="4" id="KW-1185">Reference proteome</keyword>
<evidence type="ECO:0000256" key="1">
    <source>
        <dbReference type="SAM" id="MobiDB-lite"/>
    </source>
</evidence>
<protein>
    <recommendedName>
        <fullName evidence="5">Lysine-specific metallo-endopeptidase domain-containing protein</fullName>
    </recommendedName>
</protein>
<feature type="chain" id="PRO_5006134973" description="Lysine-specific metallo-endopeptidase domain-containing protein" evidence="2">
    <location>
        <begin position="17"/>
        <end position="324"/>
    </location>
</feature>
<organism evidence="3 4">
    <name type="scientific">Neonectria ditissima</name>
    <dbReference type="NCBI Taxonomy" id="78410"/>
    <lineage>
        <taxon>Eukaryota</taxon>
        <taxon>Fungi</taxon>
        <taxon>Dikarya</taxon>
        <taxon>Ascomycota</taxon>
        <taxon>Pezizomycotina</taxon>
        <taxon>Sordariomycetes</taxon>
        <taxon>Hypocreomycetidae</taxon>
        <taxon>Hypocreales</taxon>
        <taxon>Nectriaceae</taxon>
        <taxon>Neonectria</taxon>
    </lineage>
</organism>
<gene>
    <name evidence="3" type="ORF">AK830_g10358</name>
</gene>
<dbReference type="InterPro" id="IPR024079">
    <property type="entry name" value="MetalloPept_cat_dom_sf"/>
</dbReference>
<keyword evidence="2" id="KW-0732">Signal</keyword>
<sequence length="324" mass="36027">MKLTTLLFLSASLAVGHVLPGPKKSLAGRADQTLTNPDNDPDYEDHTTGNKTPKSRVLSGVGPQAADDRWFDWDESCSDKDQRAKIVTAFEQITQLSDWTSKHLEQLKAGLPKAVGSSVNAENRKYIFEMDPAFAQMFLGQDNRIQYIKETFDLVTTNAKKPPGERGGNKPGALRFICSAKNEVKDVDGQPYCGPTIEPKYSFEQSSSITFCPAFFNNLEFPTIDAVVGSGQHTLDKVDCAERILMHEYMHLPWIRNMPGHSARSPDHIGYFKVADYARAAGWGPIKVNPDNYTWLALYAYFNNNNEGCGTDVWPSGEAKPNKL</sequence>
<dbReference type="SUPFAM" id="SSF55486">
    <property type="entry name" value="Metalloproteases ('zincins'), catalytic domain"/>
    <property type="match status" value="1"/>
</dbReference>
<evidence type="ECO:0000313" key="3">
    <source>
        <dbReference type="EMBL" id="KPM36219.1"/>
    </source>
</evidence>
<evidence type="ECO:0000256" key="2">
    <source>
        <dbReference type="SAM" id="SignalP"/>
    </source>
</evidence>
<dbReference type="Proteomes" id="UP000050424">
    <property type="component" value="Unassembled WGS sequence"/>
</dbReference>
<dbReference type="Gene3D" id="3.40.390.10">
    <property type="entry name" value="Collagenase (Catalytic Domain)"/>
    <property type="match status" value="1"/>
</dbReference>
<accession>A0A0P7AQ76</accession>
<dbReference type="OrthoDB" id="4753969at2759"/>
<dbReference type="GO" id="GO:0008237">
    <property type="term" value="F:metallopeptidase activity"/>
    <property type="evidence" value="ECO:0007669"/>
    <property type="project" value="InterPro"/>
</dbReference>
<reference evidence="3 4" key="1">
    <citation type="submission" date="2015-09" db="EMBL/GenBank/DDBJ databases">
        <title>Draft genome of a European isolate of the apple canker pathogen Neonectria ditissima.</title>
        <authorList>
            <person name="Gomez-Cortecero A."/>
            <person name="Harrison R.J."/>
            <person name="Armitage A.D."/>
        </authorList>
    </citation>
    <scope>NUCLEOTIDE SEQUENCE [LARGE SCALE GENOMIC DNA]</scope>
    <source>
        <strain evidence="3 4">R09/05</strain>
    </source>
</reference>
<feature type="region of interest" description="Disordered" evidence="1">
    <location>
        <begin position="20"/>
        <end position="63"/>
    </location>
</feature>
<dbReference type="EMBL" id="LKCW01000213">
    <property type="protein sequence ID" value="KPM36219.1"/>
    <property type="molecule type" value="Genomic_DNA"/>
</dbReference>
<dbReference type="AlphaFoldDB" id="A0A0P7AQ76"/>
<comment type="caution">
    <text evidence="3">The sequence shown here is derived from an EMBL/GenBank/DDBJ whole genome shotgun (WGS) entry which is preliminary data.</text>
</comment>
<evidence type="ECO:0008006" key="5">
    <source>
        <dbReference type="Google" id="ProtNLM"/>
    </source>
</evidence>
<feature type="signal peptide" evidence="2">
    <location>
        <begin position="1"/>
        <end position="16"/>
    </location>
</feature>
<proteinExistence type="predicted"/>
<name>A0A0P7AQ76_9HYPO</name>
<evidence type="ECO:0000313" key="4">
    <source>
        <dbReference type="Proteomes" id="UP000050424"/>
    </source>
</evidence>